<dbReference type="EMBL" id="MN739974">
    <property type="protein sequence ID" value="QHT80608.1"/>
    <property type="molecule type" value="Genomic_DNA"/>
</dbReference>
<evidence type="ECO:0000256" key="1">
    <source>
        <dbReference type="SAM" id="Phobius"/>
    </source>
</evidence>
<accession>A0A6C0HIY6</accession>
<sequence>MSSSAPVALPLKDVPSIPSVMSEVPTIEDTDTSSSLWGFSNAILFIMFIVIVIIGALSFLVSSNSIQSIKGNWADYRCNPLIMPFASLFGENTSQNFDFCMGKIFSTHSQGPISSILLMFGQFTGLLGSMFNSLSSLRVTLATLGGGINVVFQEFTERISNFFFQLRMTSIRIKMLMGRMYAILFSMMYMGTSALTGLSSFTNTYLFSFLDTFCFPGETEIHVIDTHGIRRVPIQNVKIGDVLVPGNTRVTATFEFYSTGQPMVRIGPALVSTNHYLLYQGKPIFAGEHPNAIPYGPWDSEAHLFCLNTEDHTIPIEYLTFLDYDETSEGDADTLRWIEGRLNAAPSVGKTYPYVDANSAINEEANIKTTRGLVAAKDIRIGDELSTGSQVVGMIRREISEYCTLENGVRVTPATLYWDNETNQWKRMGEHHAYQTKLDTFLSFVVVPNSQIELENGLRIRDYMELCSPDAETYYTDILESRKGT</sequence>
<evidence type="ECO:0000313" key="2">
    <source>
        <dbReference type="EMBL" id="QHT80608.1"/>
    </source>
</evidence>
<keyword evidence="1" id="KW-0812">Transmembrane</keyword>
<organism evidence="2">
    <name type="scientific">viral metagenome</name>
    <dbReference type="NCBI Taxonomy" id="1070528"/>
    <lineage>
        <taxon>unclassified sequences</taxon>
        <taxon>metagenomes</taxon>
        <taxon>organismal metagenomes</taxon>
    </lineage>
</organism>
<proteinExistence type="predicted"/>
<keyword evidence="1" id="KW-1133">Transmembrane helix</keyword>
<feature type="transmembrane region" description="Helical" evidence="1">
    <location>
        <begin position="42"/>
        <end position="61"/>
    </location>
</feature>
<feature type="transmembrane region" description="Helical" evidence="1">
    <location>
        <begin position="176"/>
        <end position="198"/>
    </location>
</feature>
<evidence type="ECO:0008006" key="3">
    <source>
        <dbReference type="Google" id="ProtNLM"/>
    </source>
</evidence>
<reference evidence="2" key="1">
    <citation type="journal article" date="2020" name="Nature">
        <title>Giant virus diversity and host interactions through global metagenomics.</title>
        <authorList>
            <person name="Schulz F."/>
            <person name="Roux S."/>
            <person name="Paez-Espino D."/>
            <person name="Jungbluth S."/>
            <person name="Walsh D.A."/>
            <person name="Denef V.J."/>
            <person name="McMahon K.D."/>
            <person name="Konstantinidis K.T."/>
            <person name="Eloe-Fadrosh E.A."/>
            <person name="Kyrpides N.C."/>
            <person name="Woyke T."/>
        </authorList>
    </citation>
    <scope>NUCLEOTIDE SEQUENCE</scope>
    <source>
        <strain evidence="2">GVMAG-M-3300023184-121</strain>
    </source>
</reference>
<dbReference type="AlphaFoldDB" id="A0A6C0HIY6"/>
<name>A0A6C0HIY6_9ZZZZ</name>
<keyword evidence="1" id="KW-0472">Membrane</keyword>
<protein>
    <recommendedName>
        <fullName evidence="3">Hedgehog/Intein (Hint) domain-containing protein</fullName>
    </recommendedName>
</protein>